<evidence type="ECO:0000313" key="1">
    <source>
        <dbReference type="EMBL" id="AFR07298.1"/>
    </source>
</evidence>
<sequence>MKPDEATMTHPFRSVTAIDRKGKCWWGRCDRGKRPGTAPVAY</sequence>
<dbReference type="EMBL" id="CP003788">
    <property type="protein sequence ID" value="AFR07298.1"/>
    <property type="molecule type" value="Genomic_DNA"/>
</dbReference>
<dbReference type="KEGG" id="nal:B005_5048"/>
<dbReference type="Proteomes" id="UP000003779">
    <property type="component" value="Chromosome"/>
</dbReference>
<name>J7L0W4_NOCAA</name>
<dbReference type="HOGENOM" id="CLU_3254774_0_0_11"/>
<dbReference type="AlphaFoldDB" id="J7L0W4"/>
<proteinExistence type="predicted"/>
<accession>J7L0W4</accession>
<evidence type="ECO:0000313" key="2">
    <source>
        <dbReference type="Proteomes" id="UP000003779"/>
    </source>
</evidence>
<reference evidence="1 2" key="1">
    <citation type="journal article" date="2012" name="J. Bacteriol.">
        <title>Whole-Genome Sequence of Nocardiopsis alba Strain ATCC BAA-2165, Associated with Honeybees.</title>
        <authorList>
            <person name="Qiao J."/>
            <person name="Chen L."/>
            <person name="Li Y."/>
            <person name="Wang J."/>
            <person name="Zhang W."/>
            <person name="Chen S."/>
        </authorList>
    </citation>
    <scope>NUCLEOTIDE SEQUENCE [LARGE SCALE GENOMIC DNA]</scope>
    <source>
        <strain evidence="2">ATCC BAA-2165 / BE74</strain>
    </source>
</reference>
<reference evidence="2" key="2">
    <citation type="submission" date="2012-08" db="EMBL/GenBank/DDBJ databases">
        <title>Whole-genome sequence of Nocardiopsis alba strain ATCC BAA-2165 associated with honeybees.</title>
        <authorList>
            <person name="Qiao J."/>
            <person name="Chen L."/>
            <person name="Li Y."/>
            <person name="Wang J."/>
            <person name="Zhang W."/>
            <person name="Chen S."/>
        </authorList>
    </citation>
    <scope>NUCLEOTIDE SEQUENCE [LARGE SCALE GENOMIC DNA]</scope>
    <source>
        <strain evidence="2">ATCC BAA-2165 / BE74</strain>
    </source>
</reference>
<protein>
    <submittedName>
        <fullName evidence="1">Uncharacterized protein</fullName>
    </submittedName>
</protein>
<gene>
    <name evidence="1" type="ordered locus">B005_5048</name>
</gene>
<dbReference type="STRING" id="1205910.B005_5048"/>
<organism evidence="1 2">
    <name type="scientific">Nocardiopsis alba (strain ATCC BAA-2165 / BE74)</name>
    <dbReference type="NCBI Taxonomy" id="1205910"/>
    <lineage>
        <taxon>Bacteria</taxon>
        <taxon>Bacillati</taxon>
        <taxon>Actinomycetota</taxon>
        <taxon>Actinomycetes</taxon>
        <taxon>Streptosporangiales</taxon>
        <taxon>Nocardiopsidaceae</taxon>
        <taxon>Nocardiopsis</taxon>
    </lineage>
</organism>